<dbReference type="SUPFAM" id="SSF48452">
    <property type="entry name" value="TPR-like"/>
    <property type="match status" value="1"/>
</dbReference>
<accession>A0A816LVX9</accession>
<evidence type="ECO:0000313" key="14">
    <source>
        <dbReference type="Proteomes" id="UP000663824"/>
    </source>
</evidence>
<protein>
    <recommendedName>
        <fullName evidence="7">Regulator of microtubule dynamics protein 1</fullName>
    </recommendedName>
    <alternativeName>
        <fullName evidence="8">Protein FAM82B</fullName>
    </alternativeName>
</protein>
<comment type="subcellular location">
    <subcellularLocation>
        <location evidence="1">Cytoplasm</location>
        <location evidence="1">Cytoskeleton</location>
    </subcellularLocation>
</comment>
<dbReference type="Proteomes" id="UP000681720">
    <property type="component" value="Unassembled WGS sequence"/>
</dbReference>
<evidence type="ECO:0000256" key="6">
    <source>
        <dbReference type="ARBA" id="ARBA00023212"/>
    </source>
</evidence>
<dbReference type="Pfam" id="PF21033">
    <property type="entry name" value="RMD1-3"/>
    <property type="match status" value="1"/>
</dbReference>
<dbReference type="EMBL" id="CAJOBJ010048676">
    <property type="protein sequence ID" value="CAF4363180.1"/>
    <property type="molecule type" value="Genomic_DNA"/>
</dbReference>
<evidence type="ECO:0000256" key="4">
    <source>
        <dbReference type="ARBA" id="ARBA00022737"/>
    </source>
</evidence>
<evidence type="ECO:0000313" key="12">
    <source>
        <dbReference type="EMBL" id="CAF4363180.1"/>
    </source>
</evidence>
<name>A0A816LVX9_9BILA</name>
<dbReference type="GO" id="GO:0005739">
    <property type="term" value="C:mitochondrion"/>
    <property type="evidence" value="ECO:0007669"/>
    <property type="project" value="TreeGrafter"/>
</dbReference>
<keyword evidence="5" id="KW-0802">TPR repeat</keyword>
<dbReference type="EMBL" id="CAJNOV010003326">
    <property type="protein sequence ID" value="CAF1138591.1"/>
    <property type="molecule type" value="Genomic_DNA"/>
</dbReference>
<evidence type="ECO:0000256" key="8">
    <source>
        <dbReference type="ARBA" id="ARBA00041958"/>
    </source>
</evidence>
<evidence type="ECO:0000313" key="13">
    <source>
        <dbReference type="EMBL" id="CAF4409487.1"/>
    </source>
</evidence>
<dbReference type="InterPro" id="IPR011990">
    <property type="entry name" value="TPR-like_helical_dom_sf"/>
</dbReference>
<comment type="caution">
    <text evidence="11">The sequence shown here is derived from an EMBL/GenBank/DDBJ whole genome shotgun (WGS) entry which is preliminary data.</text>
</comment>
<comment type="subunit">
    <text evidence="2">Interacts with microtubules.</text>
</comment>
<dbReference type="Proteomes" id="UP000663855">
    <property type="component" value="Unassembled WGS sequence"/>
</dbReference>
<dbReference type="PANTHER" id="PTHR16056">
    <property type="entry name" value="REGULATOR OF MICROTUBULE DYNAMICS PROTEIN"/>
    <property type="match status" value="1"/>
</dbReference>
<evidence type="ECO:0000313" key="11">
    <source>
        <dbReference type="EMBL" id="CAF1945422.1"/>
    </source>
</evidence>
<dbReference type="InterPro" id="IPR049039">
    <property type="entry name" value="RMD1-3_a_helical_rpt"/>
</dbReference>
<dbReference type="Proteomes" id="UP000663824">
    <property type="component" value="Unassembled WGS sequence"/>
</dbReference>
<evidence type="ECO:0000256" key="7">
    <source>
        <dbReference type="ARBA" id="ARBA00039966"/>
    </source>
</evidence>
<dbReference type="Proteomes" id="UP000663834">
    <property type="component" value="Unassembled WGS sequence"/>
</dbReference>
<keyword evidence="4" id="KW-0677">Repeat</keyword>
<sequence length="317" mass="37643">MRSYSWFRLFLLSRHRHQLCRFIPLFSKRNALLTGIQRRIPLPTLAALPLWLVVQATTQVEDAKESNRQKNLASIVEQLDTMFDKEEFQKAYEYIEKNKTNELFQSHYIQWRIARIFYKLSLITKDKQLKRKLVEEGFEQVKLAIQPGNHIYSVHKWYGILLNEKCQYTSTDEQIRSAYEVLDHFEEAIRLNPQDPTSYYLLGSWYWEIAKLSGWKRRLAKLIYGELPQGTVHDALKKFLLAEEISPNFYSKNLLMIIKCYVELNSRPAAMEFAKLLLDRERQTQEDEEVHQELLKIIPQIERLLPFPQQAGFSKNV</sequence>
<dbReference type="OrthoDB" id="69711at2759"/>
<dbReference type="EMBL" id="CAJNOW010013301">
    <property type="protein sequence ID" value="CAF1619670.1"/>
    <property type="molecule type" value="Genomic_DNA"/>
</dbReference>
<keyword evidence="3" id="KW-0963">Cytoplasm</keyword>
<gene>
    <name evidence="13" type="ORF">BYL167_LOCUS31926</name>
    <name evidence="9" type="ORF">CJN711_LOCUS8929</name>
    <name evidence="12" type="ORF">GIL414_LOCUS28498</name>
    <name evidence="10" type="ORF">KQP761_LOCUS24500</name>
    <name evidence="11" type="ORF">MBJ925_LOCUS5627</name>
</gene>
<evidence type="ECO:0000256" key="5">
    <source>
        <dbReference type="ARBA" id="ARBA00022803"/>
    </source>
</evidence>
<dbReference type="EMBL" id="CAJNRE010001504">
    <property type="protein sequence ID" value="CAF1945422.1"/>
    <property type="molecule type" value="Genomic_DNA"/>
</dbReference>
<dbReference type="Gene3D" id="1.25.40.10">
    <property type="entry name" value="Tetratricopeptide repeat domain"/>
    <property type="match status" value="1"/>
</dbReference>
<evidence type="ECO:0000256" key="1">
    <source>
        <dbReference type="ARBA" id="ARBA00004245"/>
    </source>
</evidence>
<dbReference type="GO" id="GO:0097431">
    <property type="term" value="C:mitotic spindle pole"/>
    <property type="evidence" value="ECO:0007669"/>
    <property type="project" value="TreeGrafter"/>
</dbReference>
<reference evidence="11" key="1">
    <citation type="submission" date="2021-02" db="EMBL/GenBank/DDBJ databases">
        <authorList>
            <person name="Nowell W R."/>
        </authorList>
    </citation>
    <scope>NUCLEOTIDE SEQUENCE</scope>
</reference>
<evidence type="ECO:0000313" key="9">
    <source>
        <dbReference type="EMBL" id="CAF1138591.1"/>
    </source>
</evidence>
<dbReference type="GO" id="GO:0005876">
    <property type="term" value="C:spindle microtubule"/>
    <property type="evidence" value="ECO:0007669"/>
    <property type="project" value="TreeGrafter"/>
</dbReference>
<dbReference type="GO" id="GO:0008017">
    <property type="term" value="F:microtubule binding"/>
    <property type="evidence" value="ECO:0007669"/>
    <property type="project" value="TreeGrafter"/>
</dbReference>
<proteinExistence type="predicted"/>
<dbReference type="Proteomes" id="UP000681967">
    <property type="component" value="Unassembled WGS sequence"/>
</dbReference>
<evidence type="ECO:0000256" key="2">
    <source>
        <dbReference type="ARBA" id="ARBA00011375"/>
    </source>
</evidence>
<keyword evidence="6" id="KW-0206">Cytoskeleton</keyword>
<dbReference type="EMBL" id="CAJOBH010057564">
    <property type="protein sequence ID" value="CAF4409487.1"/>
    <property type="molecule type" value="Genomic_DNA"/>
</dbReference>
<organism evidence="11 14">
    <name type="scientific">Rotaria magnacalcarata</name>
    <dbReference type="NCBI Taxonomy" id="392030"/>
    <lineage>
        <taxon>Eukaryota</taxon>
        <taxon>Metazoa</taxon>
        <taxon>Spiralia</taxon>
        <taxon>Gnathifera</taxon>
        <taxon>Rotifera</taxon>
        <taxon>Eurotatoria</taxon>
        <taxon>Bdelloidea</taxon>
        <taxon>Philodinida</taxon>
        <taxon>Philodinidae</taxon>
        <taxon>Rotaria</taxon>
    </lineage>
</organism>
<dbReference type="AlphaFoldDB" id="A0A816LVX9"/>
<evidence type="ECO:0000313" key="10">
    <source>
        <dbReference type="EMBL" id="CAF1619670.1"/>
    </source>
</evidence>
<evidence type="ECO:0000256" key="3">
    <source>
        <dbReference type="ARBA" id="ARBA00022490"/>
    </source>
</evidence>
<dbReference type="PANTHER" id="PTHR16056:SF16">
    <property type="entry name" value="REGULATOR OF MICROTUBULE DYNAMICS PROTEIN 1"/>
    <property type="match status" value="1"/>
</dbReference>